<dbReference type="Gene3D" id="1.10.510.10">
    <property type="entry name" value="Transferase(Phosphotransferase) domain 1"/>
    <property type="match status" value="1"/>
</dbReference>
<feature type="active site" description="Proton acceptor" evidence="20">
    <location>
        <position position="1021"/>
    </location>
</feature>
<dbReference type="InterPro" id="IPR001245">
    <property type="entry name" value="Ser-Thr/Tyr_kinase_cat_dom"/>
</dbReference>
<dbReference type="FunFam" id="2.60.40.10:FF:000017">
    <property type="entry name" value="Down syndrome cell adhesion molecule b"/>
    <property type="match status" value="1"/>
</dbReference>
<dbReference type="InterPro" id="IPR036179">
    <property type="entry name" value="Ig-like_dom_sf"/>
</dbReference>
<accession>A0A8S1EL31</accession>
<keyword evidence="10 21" id="KW-0067">ATP-binding</keyword>
<evidence type="ECO:0000256" key="24">
    <source>
        <dbReference type="SAM" id="MobiDB-lite"/>
    </source>
</evidence>
<dbReference type="CDD" id="cd00096">
    <property type="entry name" value="Ig"/>
    <property type="match status" value="1"/>
</dbReference>
<name>A0A8S1EL31_9PELO</name>
<dbReference type="InterPro" id="IPR011009">
    <property type="entry name" value="Kinase-like_dom_sf"/>
</dbReference>
<keyword evidence="12 25" id="KW-1133">Transmembrane helix</keyword>
<keyword evidence="30" id="KW-1185">Reference proteome</keyword>
<feature type="chain" id="PRO_5035864376" description="receptor protein-tyrosine kinase" evidence="26">
    <location>
        <begin position="16"/>
        <end position="1223"/>
    </location>
</feature>
<sequence>MFFILFLYFLINVGAFPPPKITTDVHQIQEHASIGKFIELTASENLVLKCAGRFDDLMFVFPNLEDHVGFDKDDYNNRITEEFDDDYGDKKLEISNVKESDTGYYYCKSEEQHSLNDSIYVFVHGSSIFVPLKPAGFMYNYGDVKVPCKATKFFDKSYIELYGNGEMIKDARKNYNHVSGFTLTKKMYEARPITQVPFECKYTGNPTTTTSYLITERDSKDNSEKEYSLFWEESTEWPYVGVNYTLTCHLMYNGTGPFHHFMNSLHVSCPACSDDEKNRVTSHRGRLKGNSINAFVKIDSLLADDSGEYTCVWKKEDRTEDVVITKTIEVAPKKGQIRVLEKSPDVVRVKEGEPIELSARVAVYPPENDEYKAKWIRKYTTPIKEGNQSEPIINDANRSILNEEKNFQFFESLSFKDSNTFANSSGTYILSIVHSGTVQNLEWQVAVDSKDVKAKISIREPSSFVVFDQPFYPPNTELHIDCISESIPPATVKFVKRKIRERSSFDPIDESELQAVSGTFENGYIWKTTIKDDIEVQCQAFRGSKKKIVTKRIQIAEKEPTVTRKIVKNEAATQAEDPKEIYEGDEIALDCMVPYDENWSVMWYFKDKPIETDEFVEAYSKHALAKLSNVSPSQSGEYTCVVSAGENEKRLTQNIQIEAVSIPYHTQSDPEKPVSIKYGESTELQCNLIGRPMPDYKWLKDGEPYTEGEVINSNLKITRVRAEDAGEFVCRATNRAGSTDHKIKVTVAGTPDSYWELYSTILIIFLLLSFCCTILLVVYFCKERRKTARQSQALNEFTEMFMKATTEPQTEALIKMPLDRRVYQLPYRTEFELAKENLEIGNKLGQGNFGVVYMGWLSKARVNSEIDERIRLPVAIKAPLRGYNVNHQRMLAEELKIMCAIGKHPNVIALVGAVTKNMRNGELYVVVEMCENGNLREFLTKFRNNFTNELRSVTIENQDDYLKPKSAERSRYAAENDENWEKERLLIDNTAKLCTSDLISFAMQIANGMEYLSQVPCVHRDLAARNILLTRNRVCRVADFGMAKRHEDKNYYRVSKNKEVELPLRWMSIEAIEERKYTQESDIWAFGIVLFEIFTLGGNPYPAVSNCDLLDYLKTGKRNSRPQYAHEEIYELMTKCWELKPENRPNFSQCVHFLKNHLKAASPSLLEHIDNEIRKDAEKQKQLEQWLQPEQDSSPSSLTQVCKPGTPQETERIYISDITKQAK</sequence>
<dbReference type="PROSITE" id="PS50011">
    <property type="entry name" value="PROTEIN_KINASE_DOM"/>
    <property type="match status" value="1"/>
</dbReference>
<feature type="binding site" evidence="21">
    <location>
        <position position="1025"/>
    </location>
    <ligand>
        <name>ATP</name>
        <dbReference type="ChEBI" id="CHEBI:30616"/>
    </ligand>
</feature>
<evidence type="ECO:0000259" key="27">
    <source>
        <dbReference type="PROSITE" id="PS50011"/>
    </source>
</evidence>
<evidence type="ECO:0000256" key="15">
    <source>
        <dbReference type="ARBA" id="ARBA00023157"/>
    </source>
</evidence>
<dbReference type="GO" id="GO:0007169">
    <property type="term" value="P:cell surface receptor protein tyrosine kinase signaling pathway"/>
    <property type="evidence" value="ECO:0007669"/>
    <property type="project" value="TreeGrafter"/>
</dbReference>
<feature type="binding site" evidence="22">
    <location>
        <position position="1039"/>
    </location>
    <ligand>
        <name>Mg(2+)</name>
        <dbReference type="ChEBI" id="CHEBI:18420"/>
    </ligand>
</feature>
<dbReference type="SMART" id="SM00219">
    <property type="entry name" value="TyrKc"/>
    <property type="match status" value="1"/>
</dbReference>
<feature type="domain" description="Ig-like" evidence="28">
    <location>
        <begin position="663"/>
        <end position="746"/>
    </location>
</feature>
<evidence type="ECO:0000256" key="19">
    <source>
        <dbReference type="ARBA" id="ARBA00051243"/>
    </source>
</evidence>
<feature type="binding site" evidence="22">
    <location>
        <position position="1026"/>
    </location>
    <ligand>
        <name>Mg(2+)</name>
        <dbReference type="ChEBI" id="CHEBI:18420"/>
    </ligand>
</feature>
<dbReference type="GO" id="GO:0005524">
    <property type="term" value="F:ATP binding"/>
    <property type="evidence" value="ECO:0007669"/>
    <property type="project" value="UniProtKB-UniRule"/>
</dbReference>
<dbReference type="PROSITE" id="PS00109">
    <property type="entry name" value="PROTEIN_KINASE_TYR"/>
    <property type="match status" value="1"/>
</dbReference>
<dbReference type="PROSITE" id="PS50835">
    <property type="entry name" value="IG_LIKE"/>
    <property type="match status" value="2"/>
</dbReference>
<keyword evidence="4" id="KW-0808">Transferase</keyword>
<evidence type="ECO:0000256" key="4">
    <source>
        <dbReference type="ARBA" id="ARBA00022679"/>
    </source>
</evidence>
<evidence type="ECO:0000256" key="26">
    <source>
        <dbReference type="SAM" id="SignalP"/>
    </source>
</evidence>
<protein>
    <recommendedName>
        <fullName evidence="2">receptor protein-tyrosine kinase</fullName>
        <ecNumber evidence="2">2.7.10.1</ecNumber>
    </recommendedName>
</protein>
<evidence type="ECO:0000256" key="21">
    <source>
        <dbReference type="PIRSR" id="PIRSR000615-2"/>
    </source>
</evidence>
<proteinExistence type="predicted"/>
<evidence type="ECO:0000256" key="23">
    <source>
        <dbReference type="PROSITE-ProRule" id="PRU10141"/>
    </source>
</evidence>
<keyword evidence="16" id="KW-0675">Receptor</keyword>
<keyword evidence="17" id="KW-0325">Glycoprotein</keyword>
<keyword evidence="5 25" id="KW-0812">Transmembrane</keyword>
<dbReference type="InterPro" id="IPR007110">
    <property type="entry name" value="Ig-like_dom"/>
</dbReference>
<dbReference type="PANTHER" id="PTHR24416:SF602">
    <property type="entry name" value="PROTEIN VER-1-RELATED"/>
    <property type="match status" value="1"/>
</dbReference>
<feature type="region of interest" description="Disordered" evidence="24">
    <location>
        <begin position="1180"/>
        <end position="1207"/>
    </location>
</feature>
<feature type="binding site" evidence="21 23">
    <location>
        <position position="877"/>
    </location>
    <ligand>
        <name>ATP</name>
        <dbReference type="ChEBI" id="CHEBI:30616"/>
    </ligand>
</feature>
<keyword evidence="7" id="KW-0677">Repeat</keyword>
<evidence type="ECO:0000256" key="25">
    <source>
        <dbReference type="SAM" id="Phobius"/>
    </source>
</evidence>
<comment type="subcellular location">
    <subcellularLocation>
        <location evidence="1">Cell membrane</location>
        <topology evidence="1">Single-pass membrane protein</topology>
    </subcellularLocation>
</comment>
<comment type="catalytic activity">
    <reaction evidence="19">
        <text>L-tyrosyl-[protein] + ATP = O-phospho-L-tyrosyl-[protein] + ADP + H(+)</text>
        <dbReference type="Rhea" id="RHEA:10596"/>
        <dbReference type="Rhea" id="RHEA-COMP:10136"/>
        <dbReference type="Rhea" id="RHEA-COMP:20101"/>
        <dbReference type="ChEBI" id="CHEBI:15378"/>
        <dbReference type="ChEBI" id="CHEBI:30616"/>
        <dbReference type="ChEBI" id="CHEBI:46858"/>
        <dbReference type="ChEBI" id="CHEBI:61978"/>
        <dbReference type="ChEBI" id="CHEBI:456216"/>
        <dbReference type="EC" id="2.7.10.1"/>
    </reaction>
</comment>
<dbReference type="SMART" id="SM00409">
    <property type="entry name" value="IG"/>
    <property type="match status" value="5"/>
</dbReference>
<keyword evidence="6 26" id="KW-0732">Signal</keyword>
<reference evidence="29 30" key="1">
    <citation type="submission" date="2020-04" db="EMBL/GenBank/DDBJ databases">
        <authorList>
            <person name="Laetsch R D."/>
            <person name="Stevens L."/>
            <person name="Kumar S."/>
            <person name="Blaxter L. M."/>
        </authorList>
    </citation>
    <scope>NUCLEOTIDE SEQUENCE [LARGE SCALE GENOMIC DNA]</scope>
</reference>
<evidence type="ECO:0000256" key="12">
    <source>
        <dbReference type="ARBA" id="ARBA00022989"/>
    </source>
</evidence>
<dbReference type="EMBL" id="CADEPM010000002">
    <property type="protein sequence ID" value="CAB3400912.1"/>
    <property type="molecule type" value="Genomic_DNA"/>
</dbReference>
<evidence type="ECO:0000256" key="17">
    <source>
        <dbReference type="ARBA" id="ARBA00023180"/>
    </source>
</evidence>
<keyword evidence="9" id="KW-0418">Kinase</keyword>
<dbReference type="PANTHER" id="PTHR24416">
    <property type="entry name" value="TYROSINE-PROTEIN KINASE RECEPTOR"/>
    <property type="match status" value="1"/>
</dbReference>
<evidence type="ECO:0000256" key="1">
    <source>
        <dbReference type="ARBA" id="ARBA00004162"/>
    </source>
</evidence>
<dbReference type="PIRSF" id="PIRSF000615">
    <property type="entry name" value="TyrPK_CSF1-R"/>
    <property type="match status" value="1"/>
</dbReference>
<feature type="signal peptide" evidence="26">
    <location>
        <begin position="1"/>
        <end position="15"/>
    </location>
</feature>
<dbReference type="FunFam" id="1.10.510.10:FF:000554">
    <property type="entry name" value="Predicted protein"/>
    <property type="match status" value="1"/>
</dbReference>
<evidence type="ECO:0000256" key="16">
    <source>
        <dbReference type="ARBA" id="ARBA00023170"/>
    </source>
</evidence>
<dbReference type="Proteomes" id="UP000494206">
    <property type="component" value="Unassembled WGS sequence"/>
</dbReference>
<dbReference type="GO" id="GO:0043235">
    <property type="term" value="C:receptor complex"/>
    <property type="evidence" value="ECO:0007669"/>
    <property type="project" value="TreeGrafter"/>
</dbReference>
<feature type="domain" description="Ig-like" evidence="28">
    <location>
        <begin position="560"/>
        <end position="652"/>
    </location>
</feature>
<evidence type="ECO:0000256" key="18">
    <source>
        <dbReference type="ARBA" id="ARBA00023319"/>
    </source>
</evidence>
<evidence type="ECO:0000256" key="3">
    <source>
        <dbReference type="ARBA" id="ARBA00022475"/>
    </source>
</evidence>
<dbReference type="Gene3D" id="3.30.200.20">
    <property type="entry name" value="Phosphorylase Kinase, domain 1"/>
    <property type="match status" value="1"/>
</dbReference>
<evidence type="ECO:0000256" key="22">
    <source>
        <dbReference type="PIRSR" id="PIRSR000615-3"/>
    </source>
</evidence>
<evidence type="ECO:0000259" key="28">
    <source>
        <dbReference type="PROSITE" id="PS50835"/>
    </source>
</evidence>
<evidence type="ECO:0000313" key="30">
    <source>
        <dbReference type="Proteomes" id="UP000494206"/>
    </source>
</evidence>
<organism evidence="29 30">
    <name type="scientific">Caenorhabditis bovis</name>
    <dbReference type="NCBI Taxonomy" id="2654633"/>
    <lineage>
        <taxon>Eukaryota</taxon>
        <taxon>Metazoa</taxon>
        <taxon>Ecdysozoa</taxon>
        <taxon>Nematoda</taxon>
        <taxon>Chromadorea</taxon>
        <taxon>Rhabditida</taxon>
        <taxon>Rhabditina</taxon>
        <taxon>Rhabditomorpha</taxon>
        <taxon>Rhabditoidea</taxon>
        <taxon>Rhabditidae</taxon>
        <taxon>Peloderinae</taxon>
        <taxon>Caenorhabditis</taxon>
    </lineage>
</organism>
<evidence type="ECO:0000256" key="13">
    <source>
        <dbReference type="ARBA" id="ARBA00023136"/>
    </source>
</evidence>
<dbReference type="InterPro" id="IPR013098">
    <property type="entry name" value="Ig_I-set"/>
</dbReference>
<comment type="caution">
    <text evidence="29">The sequence shown here is derived from an EMBL/GenBank/DDBJ whole genome shotgun (WGS) entry which is preliminary data.</text>
</comment>
<evidence type="ECO:0000256" key="7">
    <source>
        <dbReference type="ARBA" id="ARBA00022737"/>
    </source>
</evidence>
<evidence type="ECO:0000256" key="8">
    <source>
        <dbReference type="ARBA" id="ARBA00022741"/>
    </source>
</evidence>
<keyword evidence="15" id="KW-1015">Disulfide bond</keyword>
<dbReference type="InterPro" id="IPR017441">
    <property type="entry name" value="Protein_kinase_ATP_BS"/>
</dbReference>
<dbReference type="InterPro" id="IPR003599">
    <property type="entry name" value="Ig_sub"/>
</dbReference>
<feature type="transmembrane region" description="Helical" evidence="25">
    <location>
        <begin position="757"/>
        <end position="781"/>
    </location>
</feature>
<feature type="compositionally biased region" description="Polar residues" evidence="24">
    <location>
        <begin position="1183"/>
        <end position="1200"/>
    </location>
</feature>
<feature type="domain" description="Protein kinase" evidence="27">
    <location>
        <begin position="838"/>
        <end position="1160"/>
    </location>
</feature>
<evidence type="ECO:0000256" key="14">
    <source>
        <dbReference type="ARBA" id="ARBA00023137"/>
    </source>
</evidence>
<dbReference type="GO" id="GO:0046872">
    <property type="term" value="F:metal ion binding"/>
    <property type="evidence" value="ECO:0007669"/>
    <property type="project" value="UniProtKB-KW"/>
</dbReference>
<evidence type="ECO:0000256" key="2">
    <source>
        <dbReference type="ARBA" id="ARBA00011902"/>
    </source>
</evidence>
<dbReference type="GO" id="GO:0004714">
    <property type="term" value="F:transmembrane receptor protein tyrosine kinase activity"/>
    <property type="evidence" value="ECO:0007669"/>
    <property type="project" value="UniProtKB-EC"/>
</dbReference>
<evidence type="ECO:0000256" key="10">
    <source>
        <dbReference type="ARBA" id="ARBA00022840"/>
    </source>
</evidence>
<dbReference type="GO" id="GO:0045138">
    <property type="term" value="P:nematode male tail tip morphogenesis"/>
    <property type="evidence" value="ECO:0007669"/>
    <property type="project" value="UniProtKB-ARBA"/>
</dbReference>
<feature type="binding site" evidence="21">
    <location>
        <begin position="845"/>
        <end position="852"/>
    </location>
    <ligand>
        <name>ATP</name>
        <dbReference type="ChEBI" id="CHEBI:30616"/>
    </ligand>
</feature>
<dbReference type="CDD" id="cd00192">
    <property type="entry name" value="PTKc"/>
    <property type="match status" value="1"/>
</dbReference>
<keyword evidence="3" id="KW-1003">Cell membrane</keyword>
<dbReference type="PROSITE" id="PS00107">
    <property type="entry name" value="PROTEIN_KINASE_ATP"/>
    <property type="match status" value="1"/>
</dbReference>
<dbReference type="InterPro" id="IPR020635">
    <property type="entry name" value="Tyr_kinase_cat_dom"/>
</dbReference>
<keyword evidence="11" id="KW-0130">Cell adhesion</keyword>
<dbReference type="SUPFAM" id="SSF56112">
    <property type="entry name" value="Protein kinase-like (PK-like)"/>
    <property type="match status" value="1"/>
</dbReference>
<dbReference type="Gene3D" id="2.60.40.10">
    <property type="entry name" value="Immunoglobulins"/>
    <property type="match status" value="3"/>
</dbReference>
<dbReference type="InterPro" id="IPR013783">
    <property type="entry name" value="Ig-like_fold"/>
</dbReference>
<dbReference type="Pfam" id="PF07679">
    <property type="entry name" value="I-set"/>
    <property type="match status" value="2"/>
</dbReference>
<dbReference type="Pfam" id="PF07714">
    <property type="entry name" value="PK_Tyr_Ser-Thr"/>
    <property type="match status" value="1"/>
</dbReference>
<evidence type="ECO:0000256" key="20">
    <source>
        <dbReference type="PIRSR" id="PIRSR000615-1"/>
    </source>
</evidence>
<dbReference type="InterPro" id="IPR000719">
    <property type="entry name" value="Prot_kinase_dom"/>
</dbReference>
<keyword evidence="8 21" id="KW-0547">Nucleotide-binding</keyword>
<dbReference type="SMART" id="SM00408">
    <property type="entry name" value="IGc2"/>
    <property type="match status" value="3"/>
</dbReference>
<dbReference type="InterPro" id="IPR050122">
    <property type="entry name" value="RTK"/>
</dbReference>
<dbReference type="GO" id="GO:0005886">
    <property type="term" value="C:plasma membrane"/>
    <property type="evidence" value="ECO:0007669"/>
    <property type="project" value="UniProtKB-SubCell"/>
</dbReference>
<evidence type="ECO:0000256" key="6">
    <source>
        <dbReference type="ARBA" id="ARBA00022729"/>
    </source>
</evidence>
<gene>
    <name evidence="29" type="ORF">CBOVIS_LOCUS3743</name>
</gene>
<dbReference type="EC" id="2.7.10.1" evidence="2"/>
<keyword evidence="22" id="KW-0460">Magnesium</keyword>
<dbReference type="InterPro" id="IPR003598">
    <property type="entry name" value="Ig_sub2"/>
</dbReference>
<keyword evidence="13 25" id="KW-0472">Membrane</keyword>
<evidence type="ECO:0000256" key="9">
    <source>
        <dbReference type="ARBA" id="ARBA00022777"/>
    </source>
</evidence>
<dbReference type="OrthoDB" id="5912975at2759"/>
<keyword evidence="14" id="KW-0829">Tyrosine-protein kinase</keyword>
<keyword evidence="18" id="KW-0393">Immunoglobulin domain</keyword>
<dbReference type="GO" id="GO:0007155">
    <property type="term" value="P:cell adhesion"/>
    <property type="evidence" value="ECO:0007669"/>
    <property type="project" value="UniProtKB-KW"/>
</dbReference>
<dbReference type="InterPro" id="IPR008266">
    <property type="entry name" value="Tyr_kinase_AS"/>
</dbReference>
<evidence type="ECO:0000256" key="5">
    <source>
        <dbReference type="ARBA" id="ARBA00022692"/>
    </source>
</evidence>
<keyword evidence="22" id="KW-0479">Metal-binding</keyword>
<evidence type="ECO:0000256" key="11">
    <source>
        <dbReference type="ARBA" id="ARBA00022889"/>
    </source>
</evidence>
<dbReference type="AlphaFoldDB" id="A0A8S1EL31"/>
<dbReference type="FunFam" id="3.30.200.20:FF:000586">
    <property type="entry name" value="Receptor protein-tyrosine kinase"/>
    <property type="match status" value="1"/>
</dbReference>
<dbReference type="SUPFAM" id="SSF48726">
    <property type="entry name" value="Immunoglobulin"/>
    <property type="match status" value="3"/>
</dbReference>
<evidence type="ECO:0000313" key="29">
    <source>
        <dbReference type="EMBL" id="CAB3400912.1"/>
    </source>
</evidence>